<keyword evidence="2" id="KW-0378">Hydrolase</keyword>
<evidence type="ECO:0000256" key="1">
    <source>
        <dbReference type="ARBA" id="ARBA00022741"/>
    </source>
</evidence>
<evidence type="ECO:0000256" key="3">
    <source>
        <dbReference type="ARBA" id="ARBA00022840"/>
    </source>
</evidence>
<keyword evidence="3" id="KW-0067">ATP-binding</keyword>
<dbReference type="AlphaFoldDB" id="A0A410DCD2"/>
<evidence type="ECO:0000259" key="4">
    <source>
        <dbReference type="SMART" id="SM00797"/>
    </source>
</evidence>
<dbReference type="Pfam" id="PF02626">
    <property type="entry name" value="CT_A_B"/>
    <property type="match status" value="1"/>
</dbReference>
<dbReference type="PANTHER" id="PTHR43309:SF3">
    <property type="entry name" value="5-OXOPROLINASE SUBUNIT C"/>
    <property type="match status" value="1"/>
</dbReference>
<evidence type="ECO:0000313" key="5">
    <source>
        <dbReference type="EMBL" id="BBO00335.1"/>
    </source>
</evidence>
<accession>A0A410DCD2</accession>
<dbReference type="RefSeq" id="WP_028978098.1">
    <property type="nucleotide sequence ID" value="NZ_AP021853.1"/>
</dbReference>
<feature type="domain" description="Carboxyltransferase" evidence="4">
    <location>
        <begin position="24"/>
        <end position="315"/>
    </location>
</feature>
<dbReference type="EMBL" id="AP021853">
    <property type="protein sequence ID" value="BBO00335.1"/>
    <property type="molecule type" value="Genomic_DNA"/>
</dbReference>
<keyword evidence="7" id="KW-1185">Reference proteome</keyword>
<dbReference type="PANTHER" id="PTHR43309">
    <property type="entry name" value="5-OXOPROLINASE SUBUNIT C"/>
    <property type="match status" value="1"/>
</dbReference>
<reference evidence="6 7" key="1">
    <citation type="submission" date="2018-01" db="EMBL/GenBank/DDBJ databases">
        <title>Complete genome sequencing of Sporolactobacillus terrae DLG3.</title>
        <authorList>
            <person name="Nam Y.-D."/>
            <person name="Kang J."/>
            <person name="Chung W.-H."/>
        </authorList>
    </citation>
    <scope>NUCLEOTIDE SEQUENCE [LARGE SCALE GENOMIC DNA]</scope>
    <source>
        <strain evidence="6 7">DLG3</strain>
    </source>
</reference>
<dbReference type="SMART" id="SM00797">
    <property type="entry name" value="AHS2"/>
    <property type="match status" value="1"/>
</dbReference>
<dbReference type="InterPro" id="IPR029000">
    <property type="entry name" value="Cyclophilin-like_dom_sf"/>
</dbReference>
<organism evidence="5 8">
    <name type="scientific">Sporolactobacillus terrae</name>
    <dbReference type="NCBI Taxonomy" id="269673"/>
    <lineage>
        <taxon>Bacteria</taxon>
        <taxon>Bacillati</taxon>
        <taxon>Bacillota</taxon>
        <taxon>Bacilli</taxon>
        <taxon>Bacillales</taxon>
        <taxon>Sporolactobacillaceae</taxon>
        <taxon>Sporolactobacillus</taxon>
    </lineage>
</organism>
<evidence type="ECO:0000313" key="7">
    <source>
        <dbReference type="Proteomes" id="UP000285882"/>
    </source>
</evidence>
<dbReference type="SUPFAM" id="SSF50891">
    <property type="entry name" value="Cyclophilin-like"/>
    <property type="match status" value="1"/>
</dbReference>
<dbReference type="Proteomes" id="UP000326951">
    <property type="component" value="Chromosome"/>
</dbReference>
<dbReference type="Gene3D" id="2.40.100.10">
    <property type="entry name" value="Cyclophilin-like"/>
    <property type="match status" value="1"/>
</dbReference>
<evidence type="ECO:0000256" key="2">
    <source>
        <dbReference type="ARBA" id="ARBA00022801"/>
    </source>
</evidence>
<evidence type="ECO:0000313" key="8">
    <source>
        <dbReference type="Proteomes" id="UP000326951"/>
    </source>
</evidence>
<keyword evidence="1" id="KW-0547">Nucleotide-binding</keyword>
<proteinExistence type="predicted"/>
<sequence>MTLIVIQKGFASSVQDLGRYGYQRYGMIVGGAMDQPSAKLANWLTGNHESAAMIEFSFLGPSILFTEDCLFALTGAVCRPTLDGNSIGTGRPCLARAGQILVIGGMVHGSRGYLSVAGGVDTPLWFGSRSTYEKAGCGGFEGRLLEEHDRIPVGKPSEEARRVMAVLAEAKLQTVRWSALPRRKYQETQTIRVIPDTLWPRFSTASREAFLKTEYQITPSSDRMGFRLNGAELTLDNPLELYSEAVTNGSIQVPRNGQPIILMTDHQSTGGYPRIAQVASADLPLLAQLPPGSTLRFQMISSEQGEAALVRQEEELEQLHRCIRVGIVKQITGFSD</sequence>
<dbReference type="EMBL" id="CP025688">
    <property type="protein sequence ID" value="QAA23794.1"/>
    <property type="molecule type" value="Genomic_DNA"/>
</dbReference>
<gene>
    <name evidence="6" type="ORF">C0674_15025</name>
    <name evidence="5" type="ORF">St703_30390</name>
</gene>
<dbReference type="NCBIfam" id="TIGR00724">
    <property type="entry name" value="urea_amlyse_rel"/>
    <property type="match status" value="1"/>
</dbReference>
<dbReference type="GO" id="GO:0005524">
    <property type="term" value="F:ATP binding"/>
    <property type="evidence" value="ECO:0007669"/>
    <property type="project" value="UniProtKB-KW"/>
</dbReference>
<evidence type="ECO:0000313" key="6">
    <source>
        <dbReference type="EMBL" id="QAA23794.1"/>
    </source>
</evidence>
<dbReference type="Proteomes" id="UP000285882">
    <property type="component" value="Chromosome"/>
</dbReference>
<dbReference type="InterPro" id="IPR003778">
    <property type="entry name" value="CT_A_B"/>
</dbReference>
<dbReference type="STRING" id="1449983.GCA_000647835_00656"/>
<name>A0A410DCD2_9BACL</name>
<protein>
    <submittedName>
        <fullName evidence="6">Urea amidolyase</fullName>
    </submittedName>
</protein>
<reference evidence="5 8" key="2">
    <citation type="submission" date="2019-09" db="EMBL/GenBank/DDBJ databases">
        <title>Complete genome sequence of Sporolactobacillus terrae 70-3.</title>
        <authorList>
            <person name="Tanaka N."/>
            <person name="Shiwa Y."/>
            <person name="Fujita N."/>
            <person name="Tanasupawat S."/>
        </authorList>
    </citation>
    <scope>NUCLEOTIDE SEQUENCE [LARGE SCALE GENOMIC DNA]</scope>
    <source>
        <strain evidence="5 8">70-3</strain>
    </source>
</reference>
<dbReference type="GO" id="GO:0016787">
    <property type="term" value="F:hydrolase activity"/>
    <property type="evidence" value="ECO:0007669"/>
    <property type="project" value="UniProtKB-KW"/>
</dbReference>
<dbReference type="InterPro" id="IPR052708">
    <property type="entry name" value="PxpC"/>
</dbReference>